<dbReference type="Gene3D" id="3.40.50.2000">
    <property type="entry name" value="Glycogen Phosphorylase B"/>
    <property type="match status" value="1"/>
</dbReference>
<dbReference type="GO" id="GO:0008194">
    <property type="term" value="F:UDP-glycosyltransferase activity"/>
    <property type="evidence" value="ECO:0007669"/>
    <property type="project" value="InterPro"/>
</dbReference>
<dbReference type="InterPro" id="IPR002213">
    <property type="entry name" value="UDP_glucos_trans"/>
</dbReference>
<dbReference type="AlphaFoldDB" id="A0A0L7LWH9"/>
<dbReference type="PANTHER" id="PTHR48043:SF159">
    <property type="entry name" value="EG:EG0003.4 PROTEIN-RELATED"/>
    <property type="match status" value="1"/>
</dbReference>
<organism evidence="5 6">
    <name type="scientific">Operophtera brumata</name>
    <name type="common">Winter moth</name>
    <name type="synonym">Phalaena brumata</name>
    <dbReference type="NCBI Taxonomy" id="104452"/>
    <lineage>
        <taxon>Eukaryota</taxon>
        <taxon>Metazoa</taxon>
        <taxon>Ecdysozoa</taxon>
        <taxon>Arthropoda</taxon>
        <taxon>Hexapoda</taxon>
        <taxon>Insecta</taxon>
        <taxon>Pterygota</taxon>
        <taxon>Neoptera</taxon>
        <taxon>Endopterygota</taxon>
        <taxon>Lepidoptera</taxon>
        <taxon>Glossata</taxon>
        <taxon>Ditrysia</taxon>
        <taxon>Geometroidea</taxon>
        <taxon>Geometridae</taxon>
        <taxon>Larentiinae</taxon>
        <taxon>Operophtera</taxon>
    </lineage>
</organism>
<sequence>MLRPIGLELARRGHNVTVITAYKEENPPPTYRQVIVDNKLIWDVLGIERPNVFDMVQISAEEFHDMILFRGGLGTTETALNSTEVKGFLAEDNSFDLVISEQFFQESLYILAHKYKTPLVLVTTFGNCMRHNIVTRNPLQLATTISEFLDLKEPTSFRGRLRNLYFIIYEYVYWRYWYLEKQEALVKKYIPNLPEPVPSLYEMQKNASLILVNGHFSVDLPVAYLPNVVEIGGVHLSKSDSKLPDDLQQLLDEATNGVVYVNFGSNVRSSELPVEKRDAFLNVFRKLKHTVLWKWEDDNLPNKPDNLVVENLGFGRILQYNDINEQSLGNHLDEFLRDDTYKRKAVEASERFKDRPMSALDSAMFWIEYVIRHKGAKHMKSPAMELSWIAYSMIDVYAFILMGILLVAYVLYKIVKFSHYSVLSLRYSKMHKKKQN</sequence>
<protein>
    <submittedName>
        <fullName evidence="5">UDP-glycosyltransferase UGT39B1</fullName>
    </submittedName>
</protein>
<evidence type="ECO:0000313" key="6">
    <source>
        <dbReference type="Proteomes" id="UP000037510"/>
    </source>
</evidence>
<evidence type="ECO:0000313" key="5">
    <source>
        <dbReference type="EMBL" id="KOB79496.1"/>
    </source>
</evidence>
<dbReference type="Proteomes" id="UP000037510">
    <property type="component" value="Unassembled WGS sequence"/>
</dbReference>
<dbReference type="InterPro" id="IPR050271">
    <property type="entry name" value="UDP-glycosyltransferase"/>
</dbReference>
<keyword evidence="4" id="KW-1133">Transmembrane helix</keyword>
<dbReference type="Pfam" id="PF00201">
    <property type="entry name" value="UDPGT"/>
    <property type="match status" value="2"/>
</dbReference>
<gene>
    <name evidence="5" type="ORF">OBRU01_00155</name>
</gene>
<evidence type="ECO:0000256" key="3">
    <source>
        <dbReference type="ARBA" id="ARBA00022679"/>
    </source>
</evidence>
<dbReference type="STRING" id="104452.A0A0L7LWH9"/>
<keyword evidence="6" id="KW-1185">Reference proteome</keyword>
<dbReference type="SUPFAM" id="SSF53756">
    <property type="entry name" value="UDP-Glycosyltransferase/glycogen phosphorylase"/>
    <property type="match status" value="1"/>
</dbReference>
<keyword evidence="3 5" id="KW-0808">Transferase</keyword>
<evidence type="ECO:0000256" key="1">
    <source>
        <dbReference type="ARBA" id="ARBA00009995"/>
    </source>
</evidence>
<comment type="caution">
    <text evidence="5">The sequence shown here is derived from an EMBL/GenBank/DDBJ whole genome shotgun (WGS) entry which is preliminary data.</text>
</comment>
<feature type="transmembrane region" description="Helical" evidence="4">
    <location>
        <begin position="388"/>
        <end position="412"/>
    </location>
</feature>
<evidence type="ECO:0000256" key="4">
    <source>
        <dbReference type="SAM" id="Phobius"/>
    </source>
</evidence>
<dbReference type="EMBL" id="JTDY01000006">
    <property type="protein sequence ID" value="KOB79496.1"/>
    <property type="molecule type" value="Genomic_DNA"/>
</dbReference>
<dbReference type="PANTHER" id="PTHR48043">
    <property type="entry name" value="EG:EG0003.4 PROTEIN-RELATED"/>
    <property type="match status" value="1"/>
</dbReference>
<comment type="similarity">
    <text evidence="1">Belongs to the UDP-glycosyltransferase family.</text>
</comment>
<keyword evidence="4" id="KW-0812">Transmembrane</keyword>
<proteinExistence type="inferred from homology"/>
<reference evidence="5 6" key="1">
    <citation type="journal article" date="2015" name="Genome Biol. Evol.">
        <title>The genome of winter moth (Operophtera brumata) provides a genomic perspective on sexual dimorphism and phenology.</title>
        <authorList>
            <person name="Derks M.F."/>
            <person name="Smit S."/>
            <person name="Salis L."/>
            <person name="Schijlen E."/>
            <person name="Bossers A."/>
            <person name="Mateman C."/>
            <person name="Pijl A.S."/>
            <person name="de Ridder D."/>
            <person name="Groenen M.A."/>
            <person name="Visser M.E."/>
            <person name="Megens H.J."/>
        </authorList>
    </citation>
    <scope>NUCLEOTIDE SEQUENCE [LARGE SCALE GENOMIC DNA]</scope>
    <source>
        <strain evidence="5">WM2013NL</strain>
        <tissue evidence="5">Head and thorax</tissue>
    </source>
</reference>
<accession>A0A0L7LWH9</accession>
<evidence type="ECO:0000256" key="2">
    <source>
        <dbReference type="ARBA" id="ARBA00022676"/>
    </source>
</evidence>
<keyword evidence="2" id="KW-0328">Glycosyltransferase</keyword>
<name>A0A0L7LWH9_OPEBR</name>
<keyword evidence="4" id="KW-0472">Membrane</keyword>